<dbReference type="GO" id="GO:0046872">
    <property type="term" value="F:metal ion binding"/>
    <property type="evidence" value="ECO:0007669"/>
    <property type="project" value="UniProtKB-KW"/>
</dbReference>
<dbReference type="EMBL" id="QGNW01000172">
    <property type="protein sequence ID" value="RVW88615.1"/>
    <property type="molecule type" value="Genomic_DNA"/>
</dbReference>
<dbReference type="InterPro" id="IPR007859">
    <property type="entry name" value="ETF-QO/FixX_C"/>
</dbReference>
<gene>
    <name evidence="9" type="primary">ETFQO_3</name>
    <name evidence="9" type="ORF">CK203_032963</name>
</gene>
<keyword evidence="3 6" id="KW-0249">Electron transport</keyword>
<evidence type="ECO:0000256" key="1">
    <source>
        <dbReference type="ARBA" id="ARBA00022448"/>
    </source>
</evidence>
<comment type="caution">
    <text evidence="9">The sequence shown here is derived from an EMBL/GenBank/DDBJ whole genome shotgun (WGS) entry which is preliminary data.</text>
</comment>
<evidence type="ECO:0000256" key="7">
    <source>
        <dbReference type="SAM" id="MobiDB-lite"/>
    </source>
</evidence>
<accession>A0A438HVZ6</accession>
<reference evidence="9 10" key="1">
    <citation type="journal article" date="2018" name="PLoS Genet.">
        <title>Population sequencing reveals clonal diversity and ancestral inbreeding in the grapevine cultivar Chardonnay.</title>
        <authorList>
            <person name="Roach M.J."/>
            <person name="Johnson D.L."/>
            <person name="Bohlmann J."/>
            <person name="van Vuuren H.J."/>
            <person name="Jones S.J."/>
            <person name="Pretorius I.S."/>
            <person name="Schmidt S.A."/>
            <person name="Borneman A.R."/>
        </authorList>
    </citation>
    <scope>NUCLEOTIDE SEQUENCE [LARGE SCALE GENOMIC DNA]</scope>
    <source>
        <strain evidence="10">cv. Chardonnay</strain>
        <tissue evidence="9">Leaf</tissue>
    </source>
</reference>
<dbReference type="EC" id="1.5.5.1" evidence="6"/>
<comment type="cofactor">
    <cofactor evidence="6">
        <name>[4Fe-4S] cluster</name>
        <dbReference type="ChEBI" id="CHEBI:49883"/>
    </cofactor>
    <text evidence="6">Binds 1 [4Fe-4S] cluster.</text>
</comment>
<dbReference type="PANTHER" id="PTHR10617">
    <property type="entry name" value="ELECTRON TRANSFER FLAVOPROTEIN-UBIQUINONE OXIDOREDUCTASE"/>
    <property type="match status" value="1"/>
</dbReference>
<dbReference type="GO" id="GO:0004174">
    <property type="term" value="F:electron-transferring-flavoprotein dehydrogenase activity"/>
    <property type="evidence" value="ECO:0007669"/>
    <property type="project" value="UniProtKB-UniRule"/>
</dbReference>
<dbReference type="Gene3D" id="3.30.9.90">
    <property type="match status" value="1"/>
</dbReference>
<comment type="cofactor">
    <cofactor evidence="6">
        <name>FAD</name>
        <dbReference type="ChEBI" id="CHEBI:57692"/>
    </cofactor>
</comment>
<sequence>MFFAGMLAAEAAFDVLHEGSSMEKYWDGLRNSWIWEELHKARNYRPAFEYGLIPGLALSALEHYVLKGRSPLTLKHGKPDHEATDVSRNCCTVTLSNSIPKPDGIVSFDVPTSLYRSNTNHDHDQPSHLHLRDPQIPDRVRPDEKGELRLQINAQNCLHCKACDIKDPKQNIEWTVPEGGGGQATQLLVCSCEDASSKCQLTLAPLIKKLDYSRIRRAFGWIMKVPSIHFSTPIMGVLLLLKLKFRVFAGFPGSSV</sequence>
<feature type="domain" description="ETF-QO/FixX C-terminal" evidence="8">
    <location>
        <begin position="104"/>
        <end position="140"/>
    </location>
</feature>
<evidence type="ECO:0000259" key="8">
    <source>
        <dbReference type="Pfam" id="PF05187"/>
    </source>
</evidence>
<dbReference type="SUPFAM" id="SSF54862">
    <property type="entry name" value="4Fe-4S ferredoxins"/>
    <property type="match status" value="1"/>
</dbReference>
<keyword evidence="6" id="KW-0274">FAD</keyword>
<dbReference type="Pfam" id="PF05187">
    <property type="entry name" value="Fer4_ETF_QO"/>
    <property type="match status" value="2"/>
</dbReference>
<evidence type="ECO:0000313" key="10">
    <source>
        <dbReference type="Proteomes" id="UP000288805"/>
    </source>
</evidence>
<organism evidence="9 10">
    <name type="scientific">Vitis vinifera</name>
    <name type="common">Grape</name>
    <dbReference type="NCBI Taxonomy" id="29760"/>
    <lineage>
        <taxon>Eukaryota</taxon>
        <taxon>Viridiplantae</taxon>
        <taxon>Streptophyta</taxon>
        <taxon>Embryophyta</taxon>
        <taxon>Tracheophyta</taxon>
        <taxon>Spermatophyta</taxon>
        <taxon>Magnoliopsida</taxon>
        <taxon>eudicotyledons</taxon>
        <taxon>Gunneridae</taxon>
        <taxon>Pentapetalae</taxon>
        <taxon>rosids</taxon>
        <taxon>Vitales</taxon>
        <taxon>Vitaceae</taxon>
        <taxon>Viteae</taxon>
        <taxon>Vitis</taxon>
    </lineage>
</organism>
<evidence type="ECO:0000256" key="4">
    <source>
        <dbReference type="ARBA" id="ARBA00023004"/>
    </source>
</evidence>
<keyword evidence="4 6" id="KW-0408">Iron</keyword>
<dbReference type="GO" id="GO:0051539">
    <property type="term" value="F:4 iron, 4 sulfur cluster binding"/>
    <property type="evidence" value="ECO:0007669"/>
    <property type="project" value="UniProtKB-UniRule"/>
</dbReference>
<keyword evidence="6" id="KW-0560">Oxidoreductase</keyword>
<keyword evidence="1 6" id="KW-0813">Transport</keyword>
<keyword evidence="6 9" id="KW-0830">Ubiquinone</keyword>
<dbReference type="AlphaFoldDB" id="A0A438HVZ6"/>
<dbReference type="Gene3D" id="3.30.70.20">
    <property type="match status" value="1"/>
</dbReference>
<evidence type="ECO:0000256" key="3">
    <source>
        <dbReference type="ARBA" id="ARBA00022982"/>
    </source>
</evidence>
<keyword evidence="5 6" id="KW-0411">Iron-sulfur</keyword>
<feature type="domain" description="ETF-QO/FixX C-terminal" evidence="8">
    <location>
        <begin position="143"/>
        <end position="183"/>
    </location>
</feature>
<comment type="function">
    <text evidence="6">Accepts electrons from ETF and reduces ubiquinone.</text>
</comment>
<dbReference type="PANTHER" id="PTHR10617:SF107">
    <property type="entry name" value="ELECTRON TRANSFER FLAVOPROTEIN-UBIQUINONE OXIDOREDUCTASE, MITOCHONDRIAL"/>
    <property type="match status" value="1"/>
</dbReference>
<protein>
    <recommendedName>
        <fullName evidence="6">Electron transfer flavoprotein-ubiquinone oxidoreductase</fullName>
        <shortName evidence="6">ETF-QO</shortName>
        <ecNumber evidence="6">1.5.5.1</ecNumber>
    </recommendedName>
</protein>
<evidence type="ECO:0000256" key="5">
    <source>
        <dbReference type="ARBA" id="ARBA00023014"/>
    </source>
</evidence>
<feature type="compositionally biased region" description="Basic and acidic residues" evidence="7">
    <location>
        <begin position="119"/>
        <end position="137"/>
    </location>
</feature>
<name>A0A438HVZ6_VITVI</name>
<comment type="catalytic activity">
    <reaction evidence="6">
        <text>a ubiquinone + reduced [electron-transfer flavoprotein] = a ubiquinol + oxidized [electron-transfer flavoprotein] + H(+)</text>
        <dbReference type="Rhea" id="RHEA:24052"/>
        <dbReference type="Rhea" id="RHEA-COMP:9565"/>
        <dbReference type="Rhea" id="RHEA-COMP:9566"/>
        <dbReference type="Rhea" id="RHEA-COMP:10685"/>
        <dbReference type="Rhea" id="RHEA-COMP:10686"/>
        <dbReference type="ChEBI" id="CHEBI:15378"/>
        <dbReference type="ChEBI" id="CHEBI:16389"/>
        <dbReference type="ChEBI" id="CHEBI:17976"/>
        <dbReference type="ChEBI" id="CHEBI:57692"/>
        <dbReference type="ChEBI" id="CHEBI:58307"/>
        <dbReference type="EC" id="1.5.5.1"/>
    </reaction>
</comment>
<dbReference type="InterPro" id="IPR040156">
    <property type="entry name" value="ETF-QO"/>
</dbReference>
<feature type="region of interest" description="Disordered" evidence="7">
    <location>
        <begin position="116"/>
        <end position="137"/>
    </location>
</feature>
<keyword evidence="6" id="KW-0285">Flavoprotein</keyword>
<keyword evidence="2 6" id="KW-0479">Metal-binding</keyword>
<evidence type="ECO:0000256" key="6">
    <source>
        <dbReference type="RuleBase" id="RU366068"/>
    </source>
</evidence>
<proteinExistence type="predicted"/>
<dbReference type="Proteomes" id="UP000288805">
    <property type="component" value="Unassembled WGS sequence"/>
</dbReference>
<evidence type="ECO:0000313" key="9">
    <source>
        <dbReference type="EMBL" id="RVW88615.1"/>
    </source>
</evidence>
<evidence type="ECO:0000256" key="2">
    <source>
        <dbReference type="ARBA" id="ARBA00022723"/>
    </source>
</evidence>